<evidence type="ECO:0000256" key="2">
    <source>
        <dbReference type="ARBA" id="ARBA00022771"/>
    </source>
</evidence>
<keyword evidence="2 4" id="KW-0863">Zinc-finger</keyword>
<evidence type="ECO:0000256" key="1">
    <source>
        <dbReference type="ARBA" id="ARBA00022723"/>
    </source>
</evidence>
<name>A0A8H5B5M0_9AGAR</name>
<dbReference type="Pfam" id="PF14737">
    <property type="entry name" value="DUF4470"/>
    <property type="match status" value="1"/>
</dbReference>
<dbReference type="Proteomes" id="UP000567179">
    <property type="component" value="Unassembled WGS sequence"/>
</dbReference>
<dbReference type="EMBL" id="JAACJJ010000042">
    <property type="protein sequence ID" value="KAF5316696.1"/>
    <property type="molecule type" value="Genomic_DNA"/>
</dbReference>
<proteinExistence type="predicted"/>
<reference evidence="6 7" key="1">
    <citation type="journal article" date="2020" name="ISME J.">
        <title>Uncovering the hidden diversity of litter-decomposition mechanisms in mushroom-forming fungi.</title>
        <authorList>
            <person name="Floudas D."/>
            <person name="Bentzer J."/>
            <person name="Ahren D."/>
            <person name="Johansson T."/>
            <person name="Persson P."/>
            <person name="Tunlid A."/>
        </authorList>
    </citation>
    <scope>NUCLEOTIDE SEQUENCE [LARGE SCALE GENOMIC DNA]</scope>
    <source>
        <strain evidence="6 7">CBS 101986</strain>
    </source>
</reference>
<evidence type="ECO:0000256" key="4">
    <source>
        <dbReference type="PROSITE-ProRule" id="PRU00134"/>
    </source>
</evidence>
<feature type="domain" description="MYND-type" evidence="5">
    <location>
        <begin position="58"/>
        <end position="104"/>
    </location>
</feature>
<keyword evidence="7" id="KW-1185">Reference proteome</keyword>
<accession>A0A8H5B5M0</accession>
<keyword evidence="3" id="KW-0862">Zinc</keyword>
<organism evidence="6 7">
    <name type="scientific">Psilocybe cf. subviscida</name>
    <dbReference type="NCBI Taxonomy" id="2480587"/>
    <lineage>
        <taxon>Eukaryota</taxon>
        <taxon>Fungi</taxon>
        <taxon>Dikarya</taxon>
        <taxon>Basidiomycota</taxon>
        <taxon>Agaricomycotina</taxon>
        <taxon>Agaricomycetes</taxon>
        <taxon>Agaricomycetidae</taxon>
        <taxon>Agaricales</taxon>
        <taxon>Agaricineae</taxon>
        <taxon>Strophariaceae</taxon>
        <taxon>Psilocybe</taxon>
    </lineage>
</organism>
<dbReference type="GO" id="GO:0008270">
    <property type="term" value="F:zinc ion binding"/>
    <property type="evidence" value="ECO:0007669"/>
    <property type="project" value="UniProtKB-KW"/>
</dbReference>
<evidence type="ECO:0000256" key="3">
    <source>
        <dbReference type="ARBA" id="ARBA00022833"/>
    </source>
</evidence>
<evidence type="ECO:0000313" key="7">
    <source>
        <dbReference type="Proteomes" id="UP000567179"/>
    </source>
</evidence>
<keyword evidence="1" id="KW-0479">Metal-binding</keyword>
<evidence type="ECO:0000313" key="6">
    <source>
        <dbReference type="EMBL" id="KAF5316696.1"/>
    </source>
</evidence>
<dbReference type="Gene3D" id="6.10.140.2220">
    <property type="match status" value="1"/>
</dbReference>
<evidence type="ECO:0000259" key="5">
    <source>
        <dbReference type="PROSITE" id="PS50865"/>
    </source>
</evidence>
<comment type="caution">
    <text evidence="6">The sequence shown here is derived from an EMBL/GenBank/DDBJ whole genome shotgun (WGS) entry which is preliminary data.</text>
</comment>
<dbReference type="SUPFAM" id="SSF144232">
    <property type="entry name" value="HIT/MYND zinc finger-like"/>
    <property type="match status" value="1"/>
</dbReference>
<dbReference type="InterPro" id="IPR027974">
    <property type="entry name" value="DUF4470"/>
</dbReference>
<sequence>MILDYNHYRDMLSRIKKPVFAIADGDRFEGSNNQSLESFMSYGFGSGTNGTLLTEIPCSNAMDQGANWDGCSNVGLMACSQCFLVKYCSGRCQRQHWAKHRLDCEHPYMNPRWQPDWVNENRRPHLSDVAFLAASSSGNVYKNPGLASYDCLRIESNEGVNGLPRNLKLCMCSAGDLRNLIKTVNSLPNGYTRRLDILFNNSNAIILNRMLVILAVLLNPGPSIEESSELALHLMYSASIPDTGAAYVRYCVNQIYKGHLESKHMTFEAALKTRGRGKLYSAQPSVSVRRPVEMFTSTYSLQKAANSFKEMLQDPLLIDDRHKMLSMLKPSHRLTLDRFWKTGVLSPFSLNLEAFRSPNRLLYSPQGEWLSNTPAVNPLHGWDISAVKQAGLRHGLDPSGDILGCLFFHIKSELREFCLRIKEFNINIHLLQYDARLLSKGVSIGVLPAFFDASFDRIDAGDLCDQTSVAECLADWGPLLNKANPHASLIIHSKKWHAGVPNAVARNNPLAVKILMEKCRASQTLKTRLQTLFRNPEAPSLARLMASLDAFVDHERAFQEYLDAQEIDSAGESLGLRRRKFHCVHAKRVGVSLCVPEQKLPDLTKEGFYDLFTIGGADLTLRFAEFARI</sequence>
<dbReference type="PROSITE" id="PS50865">
    <property type="entry name" value="ZF_MYND_2"/>
    <property type="match status" value="1"/>
</dbReference>
<gene>
    <name evidence="6" type="ORF">D9619_006506</name>
</gene>
<dbReference type="OrthoDB" id="5282002at2759"/>
<dbReference type="Pfam" id="PF01753">
    <property type="entry name" value="zf-MYND"/>
    <property type="match status" value="1"/>
</dbReference>
<dbReference type="InterPro" id="IPR002893">
    <property type="entry name" value="Znf_MYND"/>
</dbReference>
<dbReference type="AlphaFoldDB" id="A0A8H5B5M0"/>
<protein>
    <recommendedName>
        <fullName evidence="5">MYND-type domain-containing protein</fullName>
    </recommendedName>
</protein>